<dbReference type="OrthoDB" id="1421970at2759"/>
<feature type="compositionally biased region" description="Polar residues" evidence="1">
    <location>
        <begin position="1"/>
        <end position="12"/>
    </location>
</feature>
<organism evidence="2 3">
    <name type="scientific">Acer yangbiense</name>
    <dbReference type="NCBI Taxonomy" id="1000413"/>
    <lineage>
        <taxon>Eukaryota</taxon>
        <taxon>Viridiplantae</taxon>
        <taxon>Streptophyta</taxon>
        <taxon>Embryophyta</taxon>
        <taxon>Tracheophyta</taxon>
        <taxon>Spermatophyta</taxon>
        <taxon>Magnoliopsida</taxon>
        <taxon>eudicotyledons</taxon>
        <taxon>Gunneridae</taxon>
        <taxon>Pentapetalae</taxon>
        <taxon>rosids</taxon>
        <taxon>malvids</taxon>
        <taxon>Sapindales</taxon>
        <taxon>Sapindaceae</taxon>
        <taxon>Hippocastanoideae</taxon>
        <taxon>Acereae</taxon>
        <taxon>Acer</taxon>
    </lineage>
</organism>
<feature type="compositionally biased region" description="Low complexity" evidence="1">
    <location>
        <begin position="18"/>
        <end position="29"/>
    </location>
</feature>
<keyword evidence="3" id="KW-1185">Reference proteome</keyword>
<proteinExistence type="predicted"/>
<feature type="region of interest" description="Disordered" evidence="1">
    <location>
        <begin position="1"/>
        <end position="34"/>
    </location>
</feature>
<evidence type="ECO:0000313" key="2">
    <source>
        <dbReference type="EMBL" id="TXG55066.1"/>
    </source>
</evidence>
<comment type="caution">
    <text evidence="2">The sequence shown here is derived from an EMBL/GenBank/DDBJ whole genome shotgun (WGS) entry which is preliminary data.</text>
</comment>
<evidence type="ECO:0000256" key="1">
    <source>
        <dbReference type="SAM" id="MobiDB-lite"/>
    </source>
</evidence>
<dbReference type="AlphaFoldDB" id="A0A5C7HFU9"/>
<dbReference type="EMBL" id="VAHF01000009">
    <property type="protein sequence ID" value="TXG55066.1"/>
    <property type="molecule type" value="Genomic_DNA"/>
</dbReference>
<feature type="region of interest" description="Disordered" evidence="1">
    <location>
        <begin position="77"/>
        <end position="97"/>
    </location>
</feature>
<protein>
    <submittedName>
        <fullName evidence="2">Uncharacterized protein</fullName>
    </submittedName>
</protein>
<gene>
    <name evidence="2" type="ORF">EZV62_020322</name>
</gene>
<accession>A0A5C7HFU9</accession>
<sequence length="97" mass="10803">MESNKENITPISEKQLCPPVSSVPAAPSSYRRKFKRRPRVPLADITNLFDHSIQVNDSMSPASFSVCTSISRKRKAAEDIDFRGESSSPKSSIMGFR</sequence>
<evidence type="ECO:0000313" key="3">
    <source>
        <dbReference type="Proteomes" id="UP000323000"/>
    </source>
</evidence>
<name>A0A5C7HFU9_9ROSI</name>
<dbReference type="Proteomes" id="UP000323000">
    <property type="component" value="Chromosome 9"/>
</dbReference>
<reference evidence="3" key="1">
    <citation type="journal article" date="2019" name="Gigascience">
        <title>De novo genome assembly of the endangered Acer yangbiense, a plant species with extremely small populations endemic to Yunnan Province, China.</title>
        <authorList>
            <person name="Yang J."/>
            <person name="Wariss H.M."/>
            <person name="Tao L."/>
            <person name="Zhang R."/>
            <person name="Yun Q."/>
            <person name="Hollingsworth P."/>
            <person name="Dao Z."/>
            <person name="Luo G."/>
            <person name="Guo H."/>
            <person name="Ma Y."/>
            <person name="Sun W."/>
        </authorList>
    </citation>
    <scope>NUCLEOTIDE SEQUENCE [LARGE SCALE GENOMIC DNA]</scope>
    <source>
        <strain evidence="3">cv. Malutang</strain>
    </source>
</reference>